<feature type="transmembrane region" description="Helical" evidence="7">
    <location>
        <begin position="409"/>
        <end position="427"/>
    </location>
</feature>
<dbReference type="GeneID" id="78295112"/>
<feature type="transmembrane region" description="Helical" evidence="7">
    <location>
        <begin position="125"/>
        <end position="149"/>
    </location>
</feature>
<comment type="caution">
    <text evidence="8">The sequence shown here is derived from an EMBL/GenBank/DDBJ whole genome shotgun (WGS) entry which is preliminary data.</text>
</comment>
<dbReference type="Proteomes" id="UP000245959">
    <property type="component" value="Unassembled WGS sequence"/>
</dbReference>
<feature type="transmembrane region" description="Helical" evidence="7">
    <location>
        <begin position="82"/>
        <end position="105"/>
    </location>
</feature>
<evidence type="ECO:0000256" key="5">
    <source>
        <dbReference type="ARBA" id="ARBA00022989"/>
    </source>
</evidence>
<sequence length="442" mass="47110">MSRDLKLFIRYITPSMAGMLIAGLYSIVDTFFIGKAVGAVGLAAAALTWPVVMLSGALGDMIGTGAAILLSQERGAGNHATANRAFCCMILAEIVVGALFAALLIPVLPAVLRGLGATPELFGGAYRYSLILVSTSMLPMLAMGCIAVMRNDGQPVLAMWLVVVGLVSNIILDYLFIFPFGWGLAGAAAATAIAQSLTVVFGACYFRSGRTALRLTLAGLRPDWRILGICFRNGIPTLGAQLSIIGMLLMHNYQSLRYAAVAGLAAYSLIAAIESMGSMLMTGLAAGVQPLVSYFHGARKHRRKLRLGYYGLWTGFGLGVVMMIVSIAGYRIFPAWFGLDGNVASLAGRGLLISAPTFLLLGVVRVGSYYFQSSGRLAAASVLIYGDTCLALPLCLFILPLWLGIDGVWAAMPVSRVLLFAVLACYWHRFNWKGKQRELANA</sequence>
<accession>A0A2U1B252</accession>
<dbReference type="GO" id="GO:0005886">
    <property type="term" value="C:plasma membrane"/>
    <property type="evidence" value="ECO:0007669"/>
    <property type="project" value="UniProtKB-SubCell"/>
</dbReference>
<protein>
    <submittedName>
        <fullName evidence="8">Putative MATE family efflux protein</fullName>
    </submittedName>
</protein>
<keyword evidence="9" id="KW-1185">Reference proteome</keyword>
<dbReference type="NCBIfam" id="TIGR00797">
    <property type="entry name" value="matE"/>
    <property type="match status" value="1"/>
</dbReference>
<keyword evidence="3" id="KW-1003">Cell membrane</keyword>
<keyword evidence="5 7" id="KW-1133">Transmembrane helix</keyword>
<evidence type="ECO:0000256" key="2">
    <source>
        <dbReference type="ARBA" id="ARBA00022448"/>
    </source>
</evidence>
<feature type="transmembrane region" description="Helical" evidence="7">
    <location>
        <begin position="309"/>
        <end position="330"/>
    </location>
</feature>
<feature type="transmembrane region" description="Helical" evidence="7">
    <location>
        <begin position="47"/>
        <end position="70"/>
    </location>
</feature>
<dbReference type="AlphaFoldDB" id="A0A2U1B252"/>
<evidence type="ECO:0000256" key="7">
    <source>
        <dbReference type="SAM" id="Phobius"/>
    </source>
</evidence>
<dbReference type="PANTHER" id="PTHR43823">
    <property type="entry name" value="SPORULATION PROTEIN YKVU"/>
    <property type="match status" value="1"/>
</dbReference>
<evidence type="ECO:0000313" key="9">
    <source>
        <dbReference type="Proteomes" id="UP000245959"/>
    </source>
</evidence>
<feature type="transmembrane region" description="Helical" evidence="7">
    <location>
        <begin position="350"/>
        <end position="371"/>
    </location>
</feature>
<evidence type="ECO:0000256" key="1">
    <source>
        <dbReference type="ARBA" id="ARBA00004651"/>
    </source>
</evidence>
<evidence type="ECO:0000256" key="6">
    <source>
        <dbReference type="ARBA" id="ARBA00023136"/>
    </source>
</evidence>
<keyword evidence="4 7" id="KW-0812">Transmembrane</keyword>
<keyword evidence="2" id="KW-0813">Transport</keyword>
<dbReference type="OrthoDB" id="305360at2"/>
<dbReference type="GO" id="GO:0042910">
    <property type="term" value="F:xenobiotic transmembrane transporter activity"/>
    <property type="evidence" value="ECO:0007669"/>
    <property type="project" value="InterPro"/>
</dbReference>
<dbReference type="GO" id="GO:0015297">
    <property type="term" value="F:antiporter activity"/>
    <property type="evidence" value="ECO:0007669"/>
    <property type="project" value="InterPro"/>
</dbReference>
<feature type="transmembrane region" description="Helical" evidence="7">
    <location>
        <begin position="383"/>
        <end position="403"/>
    </location>
</feature>
<reference evidence="8 9" key="1">
    <citation type="submission" date="2018-04" db="EMBL/GenBank/DDBJ databases">
        <title>Genomic Encyclopedia of Type Strains, Phase IV (KMG-IV): sequencing the most valuable type-strain genomes for metagenomic binning, comparative biology and taxonomic classification.</title>
        <authorList>
            <person name="Goeker M."/>
        </authorList>
    </citation>
    <scope>NUCLEOTIDE SEQUENCE [LARGE SCALE GENOMIC DNA]</scope>
    <source>
        <strain evidence="8 9">DSM 14823</strain>
    </source>
</reference>
<comment type="subcellular location">
    <subcellularLocation>
        <location evidence="1">Cell membrane</location>
        <topology evidence="1">Multi-pass membrane protein</topology>
    </subcellularLocation>
</comment>
<dbReference type="RefSeq" id="WP_116883798.1">
    <property type="nucleotide sequence ID" value="NZ_CABMMC010000085.1"/>
</dbReference>
<feature type="transmembrane region" description="Helical" evidence="7">
    <location>
        <begin position="183"/>
        <end position="206"/>
    </location>
</feature>
<organism evidence="8 9">
    <name type="scientific">Victivallis vadensis</name>
    <dbReference type="NCBI Taxonomy" id="172901"/>
    <lineage>
        <taxon>Bacteria</taxon>
        <taxon>Pseudomonadati</taxon>
        <taxon>Lentisphaerota</taxon>
        <taxon>Lentisphaeria</taxon>
        <taxon>Victivallales</taxon>
        <taxon>Victivallaceae</taxon>
        <taxon>Victivallis</taxon>
    </lineage>
</organism>
<gene>
    <name evidence="8" type="ORF">C8D82_11164</name>
</gene>
<dbReference type="EMBL" id="QEKH01000011">
    <property type="protein sequence ID" value="PVY42607.1"/>
    <property type="molecule type" value="Genomic_DNA"/>
</dbReference>
<evidence type="ECO:0000313" key="8">
    <source>
        <dbReference type="EMBL" id="PVY42607.1"/>
    </source>
</evidence>
<evidence type="ECO:0000256" key="3">
    <source>
        <dbReference type="ARBA" id="ARBA00022475"/>
    </source>
</evidence>
<dbReference type="InterPro" id="IPR051327">
    <property type="entry name" value="MATE_MepA_subfamily"/>
</dbReference>
<dbReference type="Pfam" id="PF01554">
    <property type="entry name" value="MatE"/>
    <property type="match status" value="2"/>
</dbReference>
<dbReference type="PIRSF" id="PIRSF006603">
    <property type="entry name" value="DinF"/>
    <property type="match status" value="1"/>
</dbReference>
<dbReference type="InterPro" id="IPR002528">
    <property type="entry name" value="MATE_fam"/>
</dbReference>
<dbReference type="InterPro" id="IPR048279">
    <property type="entry name" value="MdtK-like"/>
</dbReference>
<feature type="transmembrane region" description="Helical" evidence="7">
    <location>
        <begin position="7"/>
        <end position="27"/>
    </location>
</feature>
<dbReference type="PANTHER" id="PTHR43823:SF3">
    <property type="entry name" value="MULTIDRUG EXPORT PROTEIN MEPA"/>
    <property type="match status" value="1"/>
</dbReference>
<proteinExistence type="predicted"/>
<keyword evidence="6 7" id="KW-0472">Membrane</keyword>
<evidence type="ECO:0000256" key="4">
    <source>
        <dbReference type="ARBA" id="ARBA00022692"/>
    </source>
</evidence>
<name>A0A2U1B252_9BACT</name>
<feature type="transmembrane region" description="Helical" evidence="7">
    <location>
        <begin position="156"/>
        <end position="177"/>
    </location>
</feature>